<dbReference type="RefSeq" id="XP_013168774.1">
    <property type="nucleotide sequence ID" value="XM_013313320.1"/>
</dbReference>
<dbReference type="PROSITE" id="PS51348">
    <property type="entry name" value="GLYCOSYL_HYDROL_F22_2"/>
    <property type="match status" value="1"/>
</dbReference>
<evidence type="ECO:0000313" key="11">
    <source>
        <dbReference type="RefSeq" id="XP_013168774.1"/>
    </source>
</evidence>
<dbReference type="InterPro" id="IPR001611">
    <property type="entry name" value="Leu-rich_rpt"/>
</dbReference>
<dbReference type="InterPro" id="IPR032675">
    <property type="entry name" value="LRR_dom_sf"/>
</dbReference>
<reference evidence="11" key="1">
    <citation type="submission" date="2025-08" db="UniProtKB">
        <authorList>
            <consortium name="RefSeq"/>
        </authorList>
    </citation>
    <scope>IDENTIFICATION</scope>
</reference>
<dbReference type="PRINTS" id="PR00135">
    <property type="entry name" value="LYZLACT"/>
</dbReference>
<feature type="chain" id="PRO_5042614034" description="Lysozyme" evidence="9">
    <location>
        <begin position="18"/>
        <end position="862"/>
    </location>
</feature>
<dbReference type="Gene3D" id="3.80.10.10">
    <property type="entry name" value="Ribonuclease Inhibitor"/>
    <property type="match status" value="2"/>
</dbReference>
<dbReference type="InterPro" id="IPR001916">
    <property type="entry name" value="Glyco_hydro_22"/>
</dbReference>
<dbReference type="Gene3D" id="1.10.530.10">
    <property type="match status" value="1"/>
</dbReference>
<evidence type="ECO:0000256" key="8">
    <source>
        <dbReference type="SAM" id="MobiDB-lite"/>
    </source>
</evidence>
<dbReference type="SMART" id="SM00369">
    <property type="entry name" value="LRR_TYP"/>
    <property type="match status" value="8"/>
</dbReference>
<gene>
    <name evidence="11" type="primary">LOC106118641</name>
</gene>
<feature type="signal peptide" evidence="9">
    <location>
        <begin position="1"/>
        <end position="17"/>
    </location>
</feature>
<dbReference type="InterPro" id="IPR023346">
    <property type="entry name" value="Lysozyme-like_dom_sf"/>
</dbReference>
<feature type="region of interest" description="Disordered" evidence="8">
    <location>
        <begin position="820"/>
        <end position="842"/>
    </location>
</feature>
<evidence type="ECO:0000256" key="1">
    <source>
        <dbReference type="ARBA" id="ARBA00020438"/>
    </source>
</evidence>
<dbReference type="SUPFAM" id="SSF53955">
    <property type="entry name" value="Lysozyme-like"/>
    <property type="match status" value="1"/>
</dbReference>
<dbReference type="GO" id="GO:0005886">
    <property type="term" value="C:plasma membrane"/>
    <property type="evidence" value="ECO:0007669"/>
    <property type="project" value="TreeGrafter"/>
</dbReference>
<evidence type="ECO:0000259" key="10">
    <source>
        <dbReference type="PROSITE" id="PS00128"/>
    </source>
</evidence>
<evidence type="ECO:0000256" key="3">
    <source>
        <dbReference type="ARBA" id="ARBA00022729"/>
    </source>
</evidence>
<dbReference type="PROSITE" id="PS51450">
    <property type="entry name" value="LRR"/>
    <property type="match status" value="4"/>
</dbReference>
<dbReference type="InterPro" id="IPR019799">
    <property type="entry name" value="Glyco_hydro_22_CS"/>
</dbReference>
<dbReference type="InterPro" id="IPR050541">
    <property type="entry name" value="LRR_TM_domain-containing"/>
</dbReference>
<dbReference type="Pfam" id="PF00062">
    <property type="entry name" value="Lys"/>
    <property type="match status" value="1"/>
</dbReference>
<dbReference type="GeneID" id="106118641"/>
<dbReference type="InterPro" id="IPR003591">
    <property type="entry name" value="Leu-rich_rpt_typical-subtyp"/>
</dbReference>
<accession>A0AAJ6ZB77</accession>
<dbReference type="PROSITE" id="PS00128">
    <property type="entry name" value="GLYCOSYL_HYDROL_F22_1"/>
    <property type="match status" value="1"/>
</dbReference>
<dbReference type="SUPFAM" id="SSF52058">
    <property type="entry name" value="L domain-like"/>
    <property type="match status" value="1"/>
</dbReference>
<keyword evidence="4" id="KW-0677">Repeat</keyword>
<name>A0AAJ6ZB77_PAPXU</name>
<dbReference type="Proteomes" id="UP000694872">
    <property type="component" value="Unplaced"/>
</dbReference>
<evidence type="ECO:0000256" key="9">
    <source>
        <dbReference type="SAM" id="SignalP"/>
    </source>
</evidence>
<keyword evidence="3 9" id="KW-0732">Signal</keyword>
<evidence type="ECO:0000256" key="4">
    <source>
        <dbReference type="ARBA" id="ARBA00022737"/>
    </source>
</evidence>
<dbReference type="InterPro" id="IPR000483">
    <property type="entry name" value="Cys-rich_flank_reg_C"/>
</dbReference>
<dbReference type="FunFam" id="3.80.10.10:FF:001164">
    <property type="entry name" value="GH01279p"/>
    <property type="match status" value="1"/>
</dbReference>
<dbReference type="CDD" id="cd16899">
    <property type="entry name" value="LYZ_C_invert"/>
    <property type="match status" value="1"/>
</dbReference>
<evidence type="ECO:0000256" key="2">
    <source>
        <dbReference type="ARBA" id="ARBA00022614"/>
    </source>
</evidence>
<proteinExistence type="inferred from homology"/>
<protein>
    <recommendedName>
        <fullName evidence="1">Lysozyme</fullName>
    </recommendedName>
    <alternativeName>
        <fullName evidence="6">1,4-beta-N-acetylmuramidase</fullName>
    </alternativeName>
</protein>
<dbReference type="PANTHER" id="PTHR24369">
    <property type="entry name" value="ANTIGEN BSP, PUTATIVE-RELATED"/>
    <property type="match status" value="1"/>
</dbReference>
<evidence type="ECO:0000256" key="6">
    <source>
        <dbReference type="ARBA" id="ARBA00031262"/>
    </source>
</evidence>
<dbReference type="SMART" id="SM00365">
    <property type="entry name" value="LRR_SD22"/>
    <property type="match status" value="5"/>
</dbReference>
<dbReference type="SMART" id="SM00263">
    <property type="entry name" value="LYZ1"/>
    <property type="match status" value="1"/>
</dbReference>
<evidence type="ECO:0000256" key="7">
    <source>
        <dbReference type="RuleBase" id="RU004440"/>
    </source>
</evidence>
<keyword evidence="5" id="KW-1015">Disulfide bond</keyword>
<dbReference type="PRINTS" id="PR00019">
    <property type="entry name" value="LEURICHRPT"/>
</dbReference>
<dbReference type="SMART" id="SM00082">
    <property type="entry name" value="LRRCT"/>
    <property type="match status" value="1"/>
</dbReference>
<feature type="domain" description="Glycosyl hydrolases family 22 (GH22)" evidence="10">
    <location>
        <begin position="767"/>
        <end position="785"/>
    </location>
</feature>
<dbReference type="Pfam" id="PF13855">
    <property type="entry name" value="LRR_8"/>
    <property type="match status" value="2"/>
</dbReference>
<sequence length="862" mass="95767">MWGVCVVAALCLWCAGAEWRCPELSARPAAECACDLPHTLRCAGDHTALQIIGRHLREQKARNKNSAVSLLDCALRGVSALPAAAISELAGVGLHGLVISSGDIRRVQQGAFNSIATTLLALGLPNNQLPSVPTEALNHLTLLDRLDLSNNKIHMLDSNSFKGIKNLTYLDISDNQLTDISLDAFKPLSELTVLRLRGNLLKVTALPSLKDAHYLRELDVSSNALEGPLGAGTLPPLAHLTTLHLSDNTFASIRRGALAGLTNLTQLNLHNNQVDVLEDYAFRHLTNLTHLDLSHNEIVAVSGASLAQLTNLVHLDLSHNFLRSLSAEPLKALRKLTDLLLHDNDIAMIDDGALTMHKDLSRFTIEDNPLNCDCLMAGFARWLREAKNLSQSDKSAAVCATPPHLEGALLSRLSKNKLCDDFEHIEIKKDDINYDYNKIYDEDVNVRGKLSVVDETLVDGDIYIDKAEGLDDDLYDEELEVPGEEDLPISKTKVRLEDAWYDKEEVHLSWSLDPPSNRRFRCTGVTASRGGSLPKHVACHRAPPANVVLRGFKIDPLEHYTFCIALEEMDNKDIPMALVLGCGLPQLVRQRAEYITVASLPVTTPPTRPTFRVSEVRSNVTSDGVLTVLISVMGLPSPRSPFVLPRSQRLSTPDRYAIGNCYVILAVLSKGSLVAQKDTPCQSTLEISMEGFLRGPYEVLFTRCQLTRELLKNGFSRTFISNWVCLIEQESDRNTSAFHAKTPRRKYYGLFQIGSEYCKEGRKGGKCDIACEALLDEDIRDDGVCALKVFEQEGFKYWSRWEARCKGQLLPDIEKCPDWQYPSNRSSPPRDKRTSPSRGRRSALRKRFTLHLRPKHSTVLSL</sequence>
<comment type="similarity">
    <text evidence="7">Belongs to the glycosyl hydrolase 22 family.</text>
</comment>
<dbReference type="PANTHER" id="PTHR24369:SF210">
    <property type="entry name" value="CHAOPTIN-RELATED"/>
    <property type="match status" value="1"/>
</dbReference>
<keyword evidence="2" id="KW-0433">Leucine-rich repeat</keyword>
<dbReference type="AlphaFoldDB" id="A0AAJ6ZB77"/>
<organism evidence="11">
    <name type="scientific">Papilio xuthus</name>
    <name type="common">Asian swallowtail butterfly</name>
    <dbReference type="NCBI Taxonomy" id="66420"/>
    <lineage>
        <taxon>Eukaryota</taxon>
        <taxon>Metazoa</taxon>
        <taxon>Ecdysozoa</taxon>
        <taxon>Arthropoda</taxon>
        <taxon>Hexapoda</taxon>
        <taxon>Insecta</taxon>
        <taxon>Pterygota</taxon>
        <taxon>Neoptera</taxon>
        <taxon>Endopterygota</taxon>
        <taxon>Lepidoptera</taxon>
        <taxon>Glossata</taxon>
        <taxon>Ditrysia</taxon>
        <taxon>Papilionoidea</taxon>
        <taxon>Papilionidae</taxon>
        <taxon>Papilioninae</taxon>
        <taxon>Papilio</taxon>
    </lineage>
</organism>
<evidence type="ECO:0000256" key="5">
    <source>
        <dbReference type="ARBA" id="ARBA00023157"/>
    </source>
</evidence>